<gene>
    <name evidence="10" type="primary">LOC111118645</name>
</gene>
<dbReference type="InterPro" id="IPR000157">
    <property type="entry name" value="TIR_dom"/>
</dbReference>
<evidence type="ECO:0000256" key="7">
    <source>
        <dbReference type="SAM" id="Phobius"/>
    </source>
</evidence>
<evidence type="ECO:0000313" key="10">
    <source>
        <dbReference type="RefSeq" id="XP_022313910.1"/>
    </source>
</evidence>
<dbReference type="Gene3D" id="3.80.10.10">
    <property type="entry name" value="Ribonuclease Inhibitor"/>
    <property type="match status" value="1"/>
</dbReference>
<keyword evidence="3 7" id="KW-0812">Transmembrane</keyword>
<evidence type="ECO:0000256" key="1">
    <source>
        <dbReference type="ARBA" id="ARBA00004167"/>
    </source>
</evidence>
<protein>
    <submittedName>
        <fullName evidence="10">Toll-like receptor 4</fullName>
    </submittedName>
</protein>
<dbReference type="GO" id="GO:0038023">
    <property type="term" value="F:signaling receptor activity"/>
    <property type="evidence" value="ECO:0007669"/>
    <property type="project" value="TreeGrafter"/>
</dbReference>
<evidence type="ECO:0000256" key="3">
    <source>
        <dbReference type="ARBA" id="ARBA00022692"/>
    </source>
</evidence>
<comment type="similarity">
    <text evidence="2">Belongs to the Toll-like receptor family.</text>
</comment>
<dbReference type="KEGG" id="cvn:111118645"/>
<dbReference type="Pfam" id="PF13855">
    <property type="entry name" value="LRR_8"/>
    <property type="match status" value="1"/>
</dbReference>
<dbReference type="GeneID" id="111118645"/>
<comment type="subcellular location">
    <subcellularLocation>
        <location evidence="1">Membrane</location>
        <topology evidence="1">Single-pass membrane protein</topology>
    </subcellularLocation>
</comment>
<evidence type="ECO:0000313" key="9">
    <source>
        <dbReference type="Proteomes" id="UP000694844"/>
    </source>
</evidence>
<feature type="domain" description="TIR" evidence="8">
    <location>
        <begin position="341"/>
        <end position="482"/>
    </location>
</feature>
<evidence type="ECO:0000256" key="2">
    <source>
        <dbReference type="ARBA" id="ARBA00009634"/>
    </source>
</evidence>
<dbReference type="Gene3D" id="3.40.50.10140">
    <property type="entry name" value="Toll/interleukin-1 receptor homology (TIR) domain"/>
    <property type="match status" value="1"/>
</dbReference>
<name>A0A8B8CDZ5_CRAVI</name>
<dbReference type="GO" id="GO:0007165">
    <property type="term" value="P:signal transduction"/>
    <property type="evidence" value="ECO:0007669"/>
    <property type="project" value="InterPro"/>
</dbReference>
<evidence type="ECO:0000256" key="4">
    <source>
        <dbReference type="ARBA" id="ARBA00022729"/>
    </source>
</evidence>
<organism evidence="9 10">
    <name type="scientific">Crassostrea virginica</name>
    <name type="common">Eastern oyster</name>
    <dbReference type="NCBI Taxonomy" id="6565"/>
    <lineage>
        <taxon>Eukaryota</taxon>
        <taxon>Metazoa</taxon>
        <taxon>Spiralia</taxon>
        <taxon>Lophotrochozoa</taxon>
        <taxon>Mollusca</taxon>
        <taxon>Bivalvia</taxon>
        <taxon>Autobranchia</taxon>
        <taxon>Pteriomorphia</taxon>
        <taxon>Ostreida</taxon>
        <taxon>Ostreoidea</taxon>
        <taxon>Ostreidae</taxon>
        <taxon>Crassostrea</taxon>
    </lineage>
</organism>
<dbReference type="InterPro" id="IPR032675">
    <property type="entry name" value="LRR_dom_sf"/>
</dbReference>
<feature type="transmembrane region" description="Helical" evidence="7">
    <location>
        <begin position="285"/>
        <end position="307"/>
    </location>
</feature>
<dbReference type="SUPFAM" id="SSF52200">
    <property type="entry name" value="Toll/Interleukin receptor TIR domain"/>
    <property type="match status" value="1"/>
</dbReference>
<accession>A0A8B8CDZ5</accession>
<dbReference type="RefSeq" id="XP_022313910.1">
    <property type="nucleotide sequence ID" value="XM_022458202.1"/>
</dbReference>
<dbReference type="GO" id="GO:0005886">
    <property type="term" value="C:plasma membrane"/>
    <property type="evidence" value="ECO:0007669"/>
    <property type="project" value="TreeGrafter"/>
</dbReference>
<dbReference type="PROSITE" id="PS50104">
    <property type="entry name" value="TIR"/>
    <property type="match status" value="1"/>
</dbReference>
<dbReference type="SUPFAM" id="SSF52058">
    <property type="entry name" value="L domain-like"/>
    <property type="match status" value="1"/>
</dbReference>
<keyword evidence="5 7" id="KW-1133">Transmembrane helix</keyword>
<dbReference type="PRINTS" id="PR01537">
    <property type="entry name" value="INTRLKN1R1F"/>
</dbReference>
<dbReference type="PANTHER" id="PTHR24365">
    <property type="entry name" value="TOLL-LIKE RECEPTOR"/>
    <property type="match status" value="1"/>
</dbReference>
<evidence type="ECO:0000259" key="8">
    <source>
        <dbReference type="PROSITE" id="PS50104"/>
    </source>
</evidence>
<dbReference type="OrthoDB" id="6140207at2759"/>
<evidence type="ECO:0000256" key="6">
    <source>
        <dbReference type="ARBA" id="ARBA00023136"/>
    </source>
</evidence>
<dbReference type="InterPro" id="IPR001611">
    <property type="entry name" value="Leu-rich_rpt"/>
</dbReference>
<dbReference type="InterPro" id="IPR035897">
    <property type="entry name" value="Toll_tir_struct_dom_sf"/>
</dbReference>
<dbReference type="PANTHER" id="PTHR24365:SF530">
    <property type="entry name" value="MSTPROX-RELATED"/>
    <property type="match status" value="1"/>
</dbReference>
<keyword evidence="6 7" id="KW-0472">Membrane</keyword>
<proteinExistence type="inferred from homology"/>
<reference evidence="10" key="1">
    <citation type="submission" date="2025-08" db="UniProtKB">
        <authorList>
            <consortium name="RefSeq"/>
        </authorList>
    </citation>
    <scope>IDENTIFICATION</scope>
    <source>
        <tissue evidence="10">Whole sample</tissue>
    </source>
</reference>
<keyword evidence="9" id="KW-1185">Reference proteome</keyword>
<dbReference type="AlphaFoldDB" id="A0A8B8CDZ5"/>
<dbReference type="Pfam" id="PF13676">
    <property type="entry name" value="TIR_2"/>
    <property type="match status" value="1"/>
</dbReference>
<dbReference type="SMART" id="SM00255">
    <property type="entry name" value="TIR"/>
    <property type="match status" value="1"/>
</dbReference>
<keyword evidence="4" id="KW-0732">Signal</keyword>
<evidence type="ECO:0000256" key="5">
    <source>
        <dbReference type="ARBA" id="ARBA00022989"/>
    </source>
</evidence>
<dbReference type="Proteomes" id="UP000694844">
    <property type="component" value="Chromosome 2"/>
</dbReference>
<sequence>MNQTQFKLTVQVFDVLRRYYPFLPNNSLGVSMKSQDPNYTFHLPRNLQTIYANDIKFQYNVGTERFGGQCNLKQIHFQNNFLYKIYGPIFGCNNVTYVDISNNHCFLITRYVFNDKPMLEVLNISQNLLGSFLKKKDSVEMLGHNKRLTVIDLHDNKITELQQRFFENNTMIQILNISHNNIEHWTVNMRHMDQFQLLDLSYNQLQELDERAMKLFPEHDNFTIMLQGNPLSCTCKNQHFLSWINSFPTSRFPNLSNTNCTYKNGSKLLLNDLPVLLAMLRKDCYSYSLIIIFASLFICLTTSLIIYRIIYRYRWKILYIYYLTKRILLPETKGTNRKKHYESDAFISYADSQRAFVVNMARRLENNGLNICIHDRDFVPGVDIAENITNAIHNSRRIVFVMTPAFLKSYWCMFELNMARMESIYTRGGENIMLLVLLDNDVIKEMPRSLLDIVESKSYLEYPNDDSLSCSSVFWENLVDAIQDKD</sequence>